<evidence type="ECO:0000256" key="3">
    <source>
        <dbReference type="ARBA" id="ARBA00023163"/>
    </source>
</evidence>
<dbReference type="EMBL" id="CAEZUO010000088">
    <property type="protein sequence ID" value="CAB4614777.1"/>
    <property type="molecule type" value="Genomic_DNA"/>
</dbReference>
<keyword evidence="3" id="KW-0804">Transcription</keyword>
<dbReference type="SUPFAM" id="SSF46689">
    <property type="entry name" value="Homeodomain-like"/>
    <property type="match status" value="2"/>
</dbReference>
<sequence length="420" mass="45490">MAKKSSGSASSPPDRPKVSRAQKTREVQETITASALELLATNGVDGLALTKIAAHAGMSNGPLYGRYDSAEDVALELWDEKLRDHYKRLILEFDSFASSNDQEPSQWLLQELESPSTLTAAAIEIVAVARRFPLLVDSVRDEVESLFQQICAEHPEIPPSICSLRLTVPTGCVLTSRSVPKTRPPWKAILLRFRESALDPANLNQQGLTASPVSLSIPAPDTGDVGLDEFVSAVMEVVARVGFEKTTAHRVARAAGHSFSSAYTHVGTKDELMHMAIGQMMTQIWQTGTASFLELSPEGYKNAILALQFGLFAESNRPIRQLRTETTVAMRHHTDLAAAGRKRTAASLAIVLDAVEKADPAATEDAAAFWYLTAANGIGTVSLSLLTDAFRNIDWTPLAALAYEMAYATTIKPLSKLTKA</sequence>
<name>A0A6J6HNV0_9ZZZZ</name>
<evidence type="ECO:0000313" key="6">
    <source>
        <dbReference type="EMBL" id="CAB4614777.1"/>
    </source>
</evidence>
<dbReference type="InterPro" id="IPR009057">
    <property type="entry name" value="Homeodomain-like_sf"/>
</dbReference>
<dbReference type="AlphaFoldDB" id="A0A6J6HNV0"/>
<feature type="compositionally biased region" description="Low complexity" evidence="4">
    <location>
        <begin position="1"/>
        <end position="12"/>
    </location>
</feature>
<dbReference type="Gene3D" id="1.10.357.10">
    <property type="entry name" value="Tetracycline Repressor, domain 2"/>
    <property type="match status" value="2"/>
</dbReference>
<evidence type="ECO:0000256" key="1">
    <source>
        <dbReference type="ARBA" id="ARBA00023015"/>
    </source>
</evidence>
<feature type="region of interest" description="Disordered" evidence="4">
    <location>
        <begin position="1"/>
        <end position="26"/>
    </location>
</feature>
<dbReference type="PANTHER" id="PTHR30055:SF234">
    <property type="entry name" value="HTH-TYPE TRANSCRIPTIONAL REGULATOR BETI"/>
    <property type="match status" value="1"/>
</dbReference>
<evidence type="ECO:0000256" key="4">
    <source>
        <dbReference type="SAM" id="MobiDB-lite"/>
    </source>
</evidence>
<dbReference type="GO" id="GO:0000976">
    <property type="term" value="F:transcription cis-regulatory region binding"/>
    <property type="evidence" value="ECO:0007669"/>
    <property type="project" value="TreeGrafter"/>
</dbReference>
<accession>A0A6J6HNV0</accession>
<dbReference type="InterPro" id="IPR050109">
    <property type="entry name" value="HTH-type_TetR-like_transc_reg"/>
</dbReference>
<dbReference type="Pfam" id="PF00440">
    <property type="entry name" value="TetR_N"/>
    <property type="match status" value="1"/>
</dbReference>
<dbReference type="PANTHER" id="PTHR30055">
    <property type="entry name" value="HTH-TYPE TRANSCRIPTIONAL REGULATOR RUTR"/>
    <property type="match status" value="1"/>
</dbReference>
<feature type="domain" description="HTH tetR-type" evidence="5">
    <location>
        <begin position="224"/>
        <end position="284"/>
    </location>
</feature>
<keyword evidence="1" id="KW-0805">Transcription regulation</keyword>
<organism evidence="6">
    <name type="scientific">freshwater metagenome</name>
    <dbReference type="NCBI Taxonomy" id="449393"/>
    <lineage>
        <taxon>unclassified sequences</taxon>
        <taxon>metagenomes</taxon>
        <taxon>ecological metagenomes</taxon>
    </lineage>
</organism>
<feature type="domain" description="HTH tetR-type" evidence="5">
    <location>
        <begin position="25"/>
        <end position="85"/>
    </location>
</feature>
<proteinExistence type="predicted"/>
<keyword evidence="2" id="KW-0238">DNA-binding</keyword>
<evidence type="ECO:0000259" key="5">
    <source>
        <dbReference type="PROSITE" id="PS50977"/>
    </source>
</evidence>
<protein>
    <submittedName>
        <fullName evidence="6">Unannotated protein</fullName>
    </submittedName>
</protein>
<evidence type="ECO:0000256" key="2">
    <source>
        <dbReference type="ARBA" id="ARBA00023125"/>
    </source>
</evidence>
<dbReference type="GO" id="GO:0003700">
    <property type="term" value="F:DNA-binding transcription factor activity"/>
    <property type="evidence" value="ECO:0007669"/>
    <property type="project" value="TreeGrafter"/>
</dbReference>
<dbReference type="InterPro" id="IPR001647">
    <property type="entry name" value="HTH_TetR"/>
</dbReference>
<dbReference type="PROSITE" id="PS50977">
    <property type="entry name" value="HTH_TETR_2"/>
    <property type="match status" value="2"/>
</dbReference>
<reference evidence="6" key="1">
    <citation type="submission" date="2020-05" db="EMBL/GenBank/DDBJ databases">
        <authorList>
            <person name="Chiriac C."/>
            <person name="Salcher M."/>
            <person name="Ghai R."/>
            <person name="Kavagutti S V."/>
        </authorList>
    </citation>
    <scope>NUCLEOTIDE SEQUENCE</scope>
</reference>
<gene>
    <name evidence="6" type="ORF">UFOPK1827_01526</name>
</gene>